<name>A0A5B8UUP2_9SPHI</name>
<reference evidence="1 2" key="1">
    <citation type="journal article" date="2017" name="Curr. Microbiol.">
        <title>Mucilaginibacter ginsenosidivorans sp. nov., Isolated from Soil of Ginseng Field.</title>
        <authorList>
            <person name="Kim M.M."/>
            <person name="Siddiqi M.Z."/>
            <person name="Im W.T."/>
        </authorList>
    </citation>
    <scope>NUCLEOTIDE SEQUENCE [LARGE SCALE GENOMIC DNA]</scope>
    <source>
        <strain evidence="1 2">Gsoil 3017</strain>
    </source>
</reference>
<keyword evidence="2" id="KW-1185">Reference proteome</keyword>
<gene>
    <name evidence="1" type="ORF">FRZ54_09315</name>
</gene>
<accession>A0A5B8UUP2</accession>
<protein>
    <submittedName>
        <fullName evidence="1">Uncharacterized protein</fullName>
    </submittedName>
</protein>
<dbReference type="AlphaFoldDB" id="A0A5B8UUP2"/>
<sequence>MNIITLHKRIDPAELREHIRRNLDRLFWQQRGEEIHFTIEGSGDVIEISQPDLYEGSLFTINVKGTELNITRSEHYTDDVNSLTVESILNELFFDIAGKYGTDLLQEG</sequence>
<dbReference type="RefSeq" id="WP_147031351.1">
    <property type="nucleotide sequence ID" value="NZ_CP042436.1"/>
</dbReference>
<dbReference type="EMBL" id="CP042436">
    <property type="protein sequence ID" value="QEC62774.1"/>
    <property type="molecule type" value="Genomic_DNA"/>
</dbReference>
<evidence type="ECO:0000313" key="2">
    <source>
        <dbReference type="Proteomes" id="UP000321479"/>
    </source>
</evidence>
<dbReference type="OrthoDB" id="797779at2"/>
<dbReference type="KEGG" id="mgin:FRZ54_09315"/>
<proteinExistence type="predicted"/>
<dbReference type="Proteomes" id="UP000321479">
    <property type="component" value="Chromosome"/>
</dbReference>
<evidence type="ECO:0000313" key="1">
    <source>
        <dbReference type="EMBL" id="QEC62774.1"/>
    </source>
</evidence>
<organism evidence="1 2">
    <name type="scientific">Mucilaginibacter ginsenosidivorans</name>
    <dbReference type="NCBI Taxonomy" id="398053"/>
    <lineage>
        <taxon>Bacteria</taxon>
        <taxon>Pseudomonadati</taxon>
        <taxon>Bacteroidota</taxon>
        <taxon>Sphingobacteriia</taxon>
        <taxon>Sphingobacteriales</taxon>
        <taxon>Sphingobacteriaceae</taxon>
        <taxon>Mucilaginibacter</taxon>
    </lineage>
</organism>